<dbReference type="Proteomes" id="UP000289340">
    <property type="component" value="Chromosome 7"/>
</dbReference>
<protein>
    <submittedName>
        <fullName evidence="1">Uncharacterized protein</fullName>
    </submittedName>
</protein>
<accession>A0A445JXF6</accession>
<reference evidence="1 2" key="1">
    <citation type="submission" date="2018-09" db="EMBL/GenBank/DDBJ databases">
        <title>A high-quality reference genome of wild soybean provides a powerful tool to mine soybean genomes.</title>
        <authorList>
            <person name="Xie M."/>
            <person name="Chung C.Y.L."/>
            <person name="Li M.-W."/>
            <person name="Wong F.-L."/>
            <person name="Chan T.-F."/>
            <person name="Lam H.-M."/>
        </authorList>
    </citation>
    <scope>NUCLEOTIDE SEQUENCE [LARGE SCALE GENOMIC DNA]</scope>
    <source>
        <strain evidence="2">cv. W05</strain>
        <tissue evidence="1">Hypocotyl of etiolated seedlings</tissue>
    </source>
</reference>
<comment type="caution">
    <text evidence="1">The sequence shown here is derived from an EMBL/GenBank/DDBJ whole genome shotgun (WGS) entry which is preliminary data.</text>
</comment>
<gene>
    <name evidence="1" type="ORF">D0Y65_018018</name>
</gene>
<keyword evidence="2" id="KW-1185">Reference proteome</keyword>
<sequence length="84" mass="9215">MKGKAPMTEISSVEVEKGSKVDREKELRTIQYLQQIGETFVFGGINRIYNMVGKVYEVGSGLIGASEDLQPVCVCFLTLRALSG</sequence>
<organism evidence="1 2">
    <name type="scientific">Glycine soja</name>
    <name type="common">Wild soybean</name>
    <dbReference type="NCBI Taxonomy" id="3848"/>
    <lineage>
        <taxon>Eukaryota</taxon>
        <taxon>Viridiplantae</taxon>
        <taxon>Streptophyta</taxon>
        <taxon>Embryophyta</taxon>
        <taxon>Tracheophyta</taxon>
        <taxon>Spermatophyta</taxon>
        <taxon>Magnoliopsida</taxon>
        <taxon>eudicotyledons</taxon>
        <taxon>Gunneridae</taxon>
        <taxon>Pentapetalae</taxon>
        <taxon>rosids</taxon>
        <taxon>fabids</taxon>
        <taxon>Fabales</taxon>
        <taxon>Fabaceae</taxon>
        <taxon>Papilionoideae</taxon>
        <taxon>50 kb inversion clade</taxon>
        <taxon>NPAAA clade</taxon>
        <taxon>indigoferoid/millettioid clade</taxon>
        <taxon>Phaseoleae</taxon>
        <taxon>Glycine</taxon>
        <taxon>Glycine subgen. Soja</taxon>
    </lineage>
</organism>
<name>A0A445JXF6_GLYSO</name>
<proteinExistence type="predicted"/>
<evidence type="ECO:0000313" key="2">
    <source>
        <dbReference type="Proteomes" id="UP000289340"/>
    </source>
</evidence>
<dbReference type="AlphaFoldDB" id="A0A445JXF6"/>
<dbReference type="EMBL" id="QZWG01000007">
    <property type="protein sequence ID" value="RZC03180.1"/>
    <property type="molecule type" value="Genomic_DNA"/>
</dbReference>
<evidence type="ECO:0000313" key="1">
    <source>
        <dbReference type="EMBL" id="RZC03180.1"/>
    </source>
</evidence>